<dbReference type="AlphaFoldDB" id="A0ABC8T371"/>
<evidence type="ECO:0000313" key="1">
    <source>
        <dbReference type="EMBL" id="CAK9161457.1"/>
    </source>
</evidence>
<keyword evidence="2" id="KW-1185">Reference proteome</keyword>
<dbReference type="Gene3D" id="1.10.630.10">
    <property type="entry name" value="Cytochrome P450"/>
    <property type="match status" value="1"/>
</dbReference>
<dbReference type="Proteomes" id="UP001642360">
    <property type="component" value="Unassembled WGS sequence"/>
</dbReference>
<reference evidence="1 2" key="1">
    <citation type="submission" date="2024-02" db="EMBL/GenBank/DDBJ databases">
        <authorList>
            <person name="Vignale AGUSTIN F."/>
            <person name="Sosa J E."/>
            <person name="Modenutti C."/>
        </authorList>
    </citation>
    <scope>NUCLEOTIDE SEQUENCE [LARGE SCALE GENOMIC DNA]</scope>
</reference>
<dbReference type="InterPro" id="IPR036396">
    <property type="entry name" value="Cyt_P450_sf"/>
</dbReference>
<protein>
    <submittedName>
        <fullName evidence="1">Uncharacterized protein</fullName>
    </submittedName>
</protein>
<accession>A0ABC8T371</accession>
<organism evidence="1 2">
    <name type="scientific">Ilex paraguariensis</name>
    <name type="common">yerba mate</name>
    <dbReference type="NCBI Taxonomy" id="185542"/>
    <lineage>
        <taxon>Eukaryota</taxon>
        <taxon>Viridiplantae</taxon>
        <taxon>Streptophyta</taxon>
        <taxon>Embryophyta</taxon>
        <taxon>Tracheophyta</taxon>
        <taxon>Spermatophyta</taxon>
        <taxon>Magnoliopsida</taxon>
        <taxon>eudicotyledons</taxon>
        <taxon>Gunneridae</taxon>
        <taxon>Pentapetalae</taxon>
        <taxon>asterids</taxon>
        <taxon>campanulids</taxon>
        <taxon>Aquifoliales</taxon>
        <taxon>Aquifoliaceae</taxon>
        <taxon>Ilex</taxon>
    </lineage>
</organism>
<gene>
    <name evidence="1" type="ORF">ILEXP_LOCUS30258</name>
</gene>
<comment type="caution">
    <text evidence="1">The sequence shown here is derived from an EMBL/GenBank/DDBJ whole genome shotgun (WGS) entry which is preliminary data.</text>
</comment>
<dbReference type="EMBL" id="CAUOFW020003687">
    <property type="protein sequence ID" value="CAK9161457.1"/>
    <property type="molecule type" value="Genomic_DNA"/>
</dbReference>
<evidence type="ECO:0000313" key="2">
    <source>
        <dbReference type="Proteomes" id="UP001642360"/>
    </source>
</evidence>
<dbReference type="SUPFAM" id="SSF48264">
    <property type="entry name" value="Cytochrome P450"/>
    <property type="match status" value="1"/>
</dbReference>
<proteinExistence type="predicted"/>
<name>A0ABC8T371_9AQUA</name>
<sequence>MGEEVRNKLFDDVLALFHDLDSGMLPISVIFPYLRIPSHRRDDQACKKLADIFATIIASRKQTGKSENDML</sequence>